<organism evidence="1 2">
    <name type="scientific">Halosquirtibacter laminarini</name>
    <dbReference type="NCBI Taxonomy" id="3374600"/>
    <lineage>
        <taxon>Bacteria</taxon>
        <taxon>Pseudomonadati</taxon>
        <taxon>Bacteroidota</taxon>
        <taxon>Bacteroidia</taxon>
        <taxon>Marinilabiliales</taxon>
        <taxon>Prolixibacteraceae</taxon>
        <taxon>Halosquirtibacter</taxon>
    </lineage>
</organism>
<name>A0AC61NIN2_9BACT</name>
<keyword evidence="2" id="KW-1185">Reference proteome</keyword>
<sequence length="345" mass="39401">MIRGKKRWPAEWEKQSVIQLTWPHLGTDWADVYEEILDCYKQLVMAITQFQPLLVVAQDIESVESILSTLSCDYPTKVVEVSSNDTWARDHAPLSIFHGEKREILDYKFNGWGLKFASNLDNLIGKSLYKQRVFHPSVERRSNLDFVLEGGAVESDGAGTCMTTTTCLLSENRNETYLKEDIEARLSSDLGVDHFLWLESGALQGDDTDSHIDTLARFVSKDTIVYQSCDDPNDDHYKVLDAMKKELSRFRDRDGQPYNLVALPWPSAKYDEKMRLPATYANFLILNGAVLVPTYQDEKDEEAVSILQDCFPERKVIGIDCRVLIKQHGSLHCVTMQYPEGFILM</sequence>
<evidence type="ECO:0000313" key="2">
    <source>
        <dbReference type="Proteomes" id="UP000826212"/>
    </source>
</evidence>
<dbReference type="Proteomes" id="UP000826212">
    <property type="component" value="Chromosome"/>
</dbReference>
<dbReference type="EMBL" id="CP081303">
    <property type="protein sequence ID" value="QZE13201.1"/>
    <property type="molecule type" value="Genomic_DNA"/>
</dbReference>
<gene>
    <name evidence="1" type="ORF">K4L44_11455</name>
</gene>
<protein>
    <submittedName>
        <fullName evidence="1">Agmatine deiminase family protein</fullName>
    </submittedName>
</protein>
<evidence type="ECO:0000313" key="1">
    <source>
        <dbReference type="EMBL" id="QZE13201.1"/>
    </source>
</evidence>
<accession>A0AC61NIN2</accession>
<reference evidence="1" key="1">
    <citation type="submission" date="2021-08" db="EMBL/GenBank/DDBJ databases">
        <title>Novel anaerobic bacterium isolated from sea squirt in East Sea, Republic of Korea.</title>
        <authorList>
            <person name="Nguyen T.H."/>
            <person name="Li Z."/>
            <person name="Lee Y.-J."/>
            <person name="Ko J."/>
            <person name="Kim S.-G."/>
        </authorList>
    </citation>
    <scope>NUCLEOTIDE SEQUENCE</scope>
    <source>
        <strain evidence="1">KCTC 25031</strain>
    </source>
</reference>
<proteinExistence type="predicted"/>